<accession>A0AAV5D3E9</accession>
<feature type="region of interest" description="Disordered" evidence="1">
    <location>
        <begin position="105"/>
        <end position="145"/>
    </location>
</feature>
<feature type="compositionally biased region" description="Basic residues" evidence="1">
    <location>
        <begin position="11"/>
        <end position="20"/>
    </location>
</feature>
<evidence type="ECO:0000313" key="3">
    <source>
        <dbReference type="Proteomes" id="UP001054889"/>
    </source>
</evidence>
<dbReference type="Proteomes" id="UP001054889">
    <property type="component" value="Unassembled WGS sequence"/>
</dbReference>
<protein>
    <submittedName>
        <fullName evidence="2">Uncharacterized protein</fullName>
    </submittedName>
</protein>
<keyword evidence="3" id="KW-1185">Reference proteome</keyword>
<evidence type="ECO:0000256" key="1">
    <source>
        <dbReference type="SAM" id="MobiDB-lite"/>
    </source>
</evidence>
<sequence>MPPSTPLSLRCGHRYRRRPPSHPPQPDQPPFAVARPIDLQDLAAAGRPPFVPPPPPCSALAAPVGAPSLTPPFSPRPKSLLPALIWPGDEALLLAAVEENLEILSAPTMQPPRSSKLGHDDGSGDPESDSGAAEVGTTGADASEASDGAAELYGGCVHASAGWVLFVRRQMRVLSEQYYWS</sequence>
<organism evidence="2 3">
    <name type="scientific">Eleusine coracana subsp. coracana</name>
    <dbReference type="NCBI Taxonomy" id="191504"/>
    <lineage>
        <taxon>Eukaryota</taxon>
        <taxon>Viridiplantae</taxon>
        <taxon>Streptophyta</taxon>
        <taxon>Embryophyta</taxon>
        <taxon>Tracheophyta</taxon>
        <taxon>Spermatophyta</taxon>
        <taxon>Magnoliopsida</taxon>
        <taxon>Liliopsida</taxon>
        <taxon>Poales</taxon>
        <taxon>Poaceae</taxon>
        <taxon>PACMAD clade</taxon>
        <taxon>Chloridoideae</taxon>
        <taxon>Cynodonteae</taxon>
        <taxon>Eleusininae</taxon>
        <taxon>Eleusine</taxon>
    </lineage>
</organism>
<comment type="caution">
    <text evidence="2">The sequence shown here is derived from an EMBL/GenBank/DDBJ whole genome shotgun (WGS) entry which is preliminary data.</text>
</comment>
<gene>
    <name evidence="2" type="primary">ga22254</name>
    <name evidence="2" type="ORF">PR202_ga22254</name>
</gene>
<evidence type="ECO:0000313" key="2">
    <source>
        <dbReference type="EMBL" id="GJN04687.1"/>
    </source>
</evidence>
<reference evidence="2" key="1">
    <citation type="journal article" date="2018" name="DNA Res.">
        <title>Multiple hybrid de novo genome assembly of finger millet, an orphan allotetraploid crop.</title>
        <authorList>
            <person name="Hatakeyama M."/>
            <person name="Aluri S."/>
            <person name="Balachadran M.T."/>
            <person name="Sivarajan S.R."/>
            <person name="Patrignani A."/>
            <person name="Gruter S."/>
            <person name="Poveda L."/>
            <person name="Shimizu-Inatsugi R."/>
            <person name="Baeten J."/>
            <person name="Francoijs K.J."/>
            <person name="Nataraja K.N."/>
            <person name="Reddy Y.A.N."/>
            <person name="Phadnis S."/>
            <person name="Ravikumar R.L."/>
            <person name="Schlapbach R."/>
            <person name="Sreeman S.M."/>
            <person name="Shimizu K.K."/>
        </authorList>
    </citation>
    <scope>NUCLEOTIDE SEQUENCE</scope>
</reference>
<dbReference type="EMBL" id="BQKI01000011">
    <property type="protein sequence ID" value="GJN04687.1"/>
    <property type="molecule type" value="Genomic_DNA"/>
</dbReference>
<reference evidence="2" key="2">
    <citation type="submission" date="2021-12" db="EMBL/GenBank/DDBJ databases">
        <title>Resequencing data analysis of finger millet.</title>
        <authorList>
            <person name="Hatakeyama M."/>
            <person name="Aluri S."/>
            <person name="Balachadran M.T."/>
            <person name="Sivarajan S.R."/>
            <person name="Poveda L."/>
            <person name="Shimizu-Inatsugi R."/>
            <person name="Schlapbach R."/>
            <person name="Sreeman S.M."/>
            <person name="Shimizu K.K."/>
        </authorList>
    </citation>
    <scope>NUCLEOTIDE SEQUENCE</scope>
</reference>
<name>A0AAV5D3E9_ELECO</name>
<feature type="region of interest" description="Disordered" evidence="1">
    <location>
        <begin position="1"/>
        <end position="56"/>
    </location>
</feature>
<dbReference type="AlphaFoldDB" id="A0AAV5D3E9"/>
<proteinExistence type="predicted"/>